<reference evidence="4" key="1">
    <citation type="submission" date="2007-11" db="EMBL/GenBank/DDBJ databases">
        <title>Complete genome sequence of Clostridium phytofermentans ISDg.</title>
        <authorList>
            <person name="Leschine S.B."/>
            <person name="Warnick T.A."/>
            <person name="Blanchard J.L."/>
            <person name="Schnell D.J."/>
            <person name="Petit E.L."/>
            <person name="LaTouf W.G."/>
            <person name="Copeland A."/>
            <person name="Lucas S."/>
            <person name="Lapidus A."/>
            <person name="Barry K."/>
            <person name="Glavina del Rio T."/>
            <person name="Dalin E."/>
            <person name="Tice H."/>
            <person name="Pitluck S."/>
            <person name="Kiss H."/>
            <person name="Brettin T."/>
            <person name="Bruce D."/>
            <person name="Detter J.C."/>
            <person name="Han C."/>
            <person name="Kuske C."/>
            <person name="Schmutz J."/>
            <person name="Larimer F."/>
            <person name="Land M."/>
            <person name="Hauser L."/>
            <person name="Kyrpides N."/>
            <person name="Kim E.A."/>
            <person name="Richardson P."/>
        </authorList>
    </citation>
    <scope>NUCLEOTIDE SEQUENCE [LARGE SCALE GENOMIC DNA]</scope>
    <source>
        <strain evidence="4">ATCC 700394 / DSM 18823 / ISDg</strain>
    </source>
</reference>
<dbReference type="KEGG" id="cpy:Cphy_2652"/>
<evidence type="ECO:0000259" key="2">
    <source>
        <dbReference type="Pfam" id="PF02311"/>
    </source>
</evidence>
<dbReference type="eggNOG" id="COG2207">
    <property type="taxonomic scope" value="Bacteria"/>
</dbReference>
<dbReference type="GO" id="GO:0003677">
    <property type="term" value="F:DNA binding"/>
    <property type="evidence" value="ECO:0007669"/>
    <property type="project" value="UniProtKB-KW"/>
</dbReference>
<dbReference type="Gene3D" id="2.60.120.10">
    <property type="entry name" value="Jelly Rolls"/>
    <property type="match status" value="1"/>
</dbReference>
<dbReference type="InterPro" id="IPR037923">
    <property type="entry name" value="HTH-like"/>
</dbReference>
<keyword evidence="1" id="KW-0238">DNA-binding</keyword>
<dbReference type="SUPFAM" id="SSF51215">
    <property type="entry name" value="Regulatory protein AraC"/>
    <property type="match status" value="1"/>
</dbReference>
<gene>
    <name evidence="3" type="ordered locus">Cphy_2652</name>
</gene>
<keyword evidence="4" id="KW-1185">Reference proteome</keyword>
<dbReference type="eggNOG" id="COG1917">
    <property type="taxonomic scope" value="Bacteria"/>
</dbReference>
<protein>
    <submittedName>
        <fullName evidence="3">AraC protein arabinose-binding/dimerisation</fullName>
    </submittedName>
</protein>
<dbReference type="InterPro" id="IPR014710">
    <property type="entry name" value="RmlC-like_jellyroll"/>
</dbReference>
<evidence type="ECO:0000313" key="3">
    <source>
        <dbReference type="EMBL" id="ABX43013.1"/>
    </source>
</evidence>
<dbReference type="RefSeq" id="WP_012200665.1">
    <property type="nucleotide sequence ID" value="NC_010001.1"/>
</dbReference>
<dbReference type="GO" id="GO:0006355">
    <property type="term" value="P:regulation of DNA-templated transcription"/>
    <property type="evidence" value="ECO:0007669"/>
    <property type="project" value="InterPro"/>
</dbReference>
<proteinExistence type="predicted"/>
<dbReference type="Proteomes" id="UP000000370">
    <property type="component" value="Chromosome"/>
</dbReference>
<dbReference type="HOGENOM" id="CLU_1173805_0_0_9"/>
<dbReference type="STRING" id="357809.Cphy_2652"/>
<evidence type="ECO:0000313" key="4">
    <source>
        <dbReference type="Proteomes" id="UP000000370"/>
    </source>
</evidence>
<organism evidence="3 4">
    <name type="scientific">Lachnoclostridium phytofermentans (strain ATCC 700394 / DSM 18823 / ISDg)</name>
    <name type="common">Clostridium phytofermentans</name>
    <dbReference type="NCBI Taxonomy" id="357809"/>
    <lineage>
        <taxon>Bacteria</taxon>
        <taxon>Bacillati</taxon>
        <taxon>Bacillota</taxon>
        <taxon>Clostridia</taxon>
        <taxon>Lachnospirales</taxon>
        <taxon>Lachnospiraceae</taxon>
    </lineage>
</organism>
<name>A9KN02_LACP7</name>
<sequence length="236" mass="27602">MKNAILHNLSEDNRRKIRMQQDTERFHRVVNGNYELVKYLPGSSIRIWYNVETTNFSTHWHPAFEIIIPLENTYTVKVSNEEYHLQPGDILIIPAGELHDLIAPNSGSRLICLFDSAIISKLNGFSYLMPYISQPILLSQDTHSQIYTEEANLLEKMCEEYFSDNNLRELAIYSHLLNFFVTLGRYRMNVENTFSYVHQTKQKELIDKLNIVFDYLDLHYMEDITLEKVANVAGFS</sequence>
<dbReference type="OrthoDB" id="9799319at2"/>
<feature type="domain" description="AraC-type arabinose-binding/dimerisation" evidence="2">
    <location>
        <begin position="50"/>
        <end position="106"/>
    </location>
</feature>
<evidence type="ECO:0000256" key="1">
    <source>
        <dbReference type="ARBA" id="ARBA00023125"/>
    </source>
</evidence>
<dbReference type="CDD" id="cd02208">
    <property type="entry name" value="cupin_RmlC-like"/>
    <property type="match status" value="1"/>
</dbReference>
<dbReference type="AlphaFoldDB" id="A9KN02"/>
<dbReference type="Pfam" id="PF02311">
    <property type="entry name" value="AraC_binding"/>
    <property type="match status" value="1"/>
</dbReference>
<accession>A9KN02</accession>
<dbReference type="EMBL" id="CP000885">
    <property type="protein sequence ID" value="ABX43013.1"/>
    <property type="molecule type" value="Genomic_DNA"/>
</dbReference>
<dbReference type="InterPro" id="IPR003313">
    <property type="entry name" value="AraC-bd"/>
</dbReference>